<keyword evidence="1" id="KW-1133">Transmembrane helix</keyword>
<evidence type="ECO:0000313" key="2">
    <source>
        <dbReference type="EMBL" id="GAC81913.1"/>
    </source>
</evidence>
<dbReference type="RefSeq" id="WP_008382057.1">
    <property type="nucleotide sequence ID" value="NZ_BAOP01000051.1"/>
</dbReference>
<dbReference type="STRING" id="410332.SAMN04488550_1405"/>
<sequence>MKKLLSPIVLTLATVAVLIGSFATDTSVVFKLLIGFCVALQAVNLLIAWRKHVIDTQRLTGTQSL</sequence>
<keyword evidence="1" id="KW-0472">Membrane</keyword>
<protein>
    <submittedName>
        <fullName evidence="2">Uncharacterized protein</fullName>
    </submittedName>
</protein>
<evidence type="ECO:0000256" key="1">
    <source>
        <dbReference type="SAM" id="Phobius"/>
    </source>
</evidence>
<dbReference type="AlphaFoldDB" id="M3VCF3"/>
<proteinExistence type="predicted"/>
<dbReference type="Proteomes" id="UP000035009">
    <property type="component" value="Unassembled WGS sequence"/>
</dbReference>
<accession>M3VCF3</accession>
<reference evidence="2 3" key="1">
    <citation type="submission" date="2013-02" db="EMBL/GenBank/DDBJ databases">
        <title>Whole genome shotgun sequence of Gordonia malaquae NBRC 108250.</title>
        <authorList>
            <person name="Yoshida I."/>
            <person name="Hosoyama A."/>
            <person name="Tsuchikane K."/>
            <person name="Ando Y."/>
            <person name="Baba S."/>
            <person name="Ohji S."/>
            <person name="Hamada M."/>
            <person name="Tamura T."/>
            <person name="Yamazoe A."/>
            <person name="Yamazaki S."/>
            <person name="Fujita N."/>
        </authorList>
    </citation>
    <scope>NUCLEOTIDE SEQUENCE [LARGE SCALE GENOMIC DNA]</scope>
    <source>
        <strain evidence="2 3">NBRC 108250</strain>
    </source>
</reference>
<keyword evidence="1" id="KW-0812">Transmembrane</keyword>
<feature type="transmembrane region" description="Helical" evidence="1">
    <location>
        <begin position="33"/>
        <end position="49"/>
    </location>
</feature>
<organism evidence="2 3">
    <name type="scientific">Gordonia malaquae NBRC 108250</name>
    <dbReference type="NCBI Taxonomy" id="1223542"/>
    <lineage>
        <taxon>Bacteria</taxon>
        <taxon>Bacillati</taxon>
        <taxon>Actinomycetota</taxon>
        <taxon>Actinomycetes</taxon>
        <taxon>Mycobacteriales</taxon>
        <taxon>Gordoniaceae</taxon>
        <taxon>Gordonia</taxon>
    </lineage>
</organism>
<comment type="caution">
    <text evidence="2">The sequence shown here is derived from an EMBL/GenBank/DDBJ whole genome shotgun (WGS) entry which is preliminary data.</text>
</comment>
<name>M3VCF3_GORML</name>
<gene>
    <name evidence="2" type="ORF">GM1_051_00050</name>
</gene>
<keyword evidence="3" id="KW-1185">Reference proteome</keyword>
<dbReference type="EMBL" id="BAOP01000051">
    <property type="protein sequence ID" value="GAC81913.1"/>
    <property type="molecule type" value="Genomic_DNA"/>
</dbReference>
<evidence type="ECO:0000313" key="3">
    <source>
        <dbReference type="Proteomes" id="UP000035009"/>
    </source>
</evidence>